<sequence length="635" mass="71495">MTIPSFVSGTLFPPRDIDISRHKPPHLSKSKSDQVVTKRIVFDANTISKLKADQTTRLNCKPSTTEVLIALIWRAQINAARARHGRLRTSLLSSDGDDEDGSFSILIMKPYIEIFEEIRKGEGDVHVFSSLRNLPFYEVDFGWGKPAWVSFAHRVNKGVVFIDGKDGDRIEAWVHMEENEMAYFLKDPNIVMSMELSSRNAHKRNLPPETVVGSIEAPHVDDQRQKRLIKSLSENLTLYYPLAGRYIKENQLINCNDEGVEYTEALVNGELSQILQGEIEPKELNRFVPEEIEESATSALVSVQINIFNCGGLAIGVRVSHRIMDAFSASVFINGWAKACKVGNINDVTMTIPSFVSGILFPPRDIDISRYKPPHLSKSKSDQVVTKRIVFDANIISKLKADQATRLNCKPSTAEVLIALIWRAQINAARARHGRLRTSLLVVAMNLRGKKFKKIPENCCGNLFSRLTARFDQENERKIMGLNEFVDQVMGAIRNSNMEYAKVVTQGGDDEDGFFSKVIMKPYIEYLKKLEKKKEIFAQRVYKGVLLIDGKDGDGIEAWVTMEENEMAYFLKDPSIVMSMENSSRNGDGRNIPISRSKMYLVRVRVRKMYIKGAVSLIDTCGGDGIEAHGWATHG</sequence>
<keyword evidence="2" id="KW-0808">Transferase</keyword>
<comment type="caution">
    <text evidence="4">The sequence shown here is derived from an EMBL/GenBank/DDBJ whole genome shotgun (WGS) entry which is preliminary data.</text>
</comment>
<dbReference type="InterPro" id="IPR023213">
    <property type="entry name" value="CAT-like_dom_sf"/>
</dbReference>
<gene>
    <name evidence="4" type="ORF">JRO89_XS02G0037700</name>
</gene>
<dbReference type="Gene3D" id="3.30.559.10">
    <property type="entry name" value="Chloramphenicol acetyltransferase-like domain"/>
    <property type="match status" value="4"/>
</dbReference>
<proteinExistence type="inferred from homology"/>
<evidence type="ECO:0000256" key="2">
    <source>
        <dbReference type="ARBA" id="ARBA00022679"/>
    </source>
</evidence>
<evidence type="ECO:0000313" key="5">
    <source>
        <dbReference type="Proteomes" id="UP000827721"/>
    </source>
</evidence>
<dbReference type="Pfam" id="PF02458">
    <property type="entry name" value="Transferase"/>
    <property type="match status" value="3"/>
</dbReference>
<accession>A0ABQ8IED3</accession>
<keyword evidence="5" id="KW-1185">Reference proteome</keyword>
<dbReference type="Proteomes" id="UP000827721">
    <property type="component" value="Unassembled WGS sequence"/>
</dbReference>
<evidence type="ECO:0000256" key="3">
    <source>
        <dbReference type="ARBA" id="ARBA00023315"/>
    </source>
</evidence>
<name>A0ABQ8IED3_9ROSI</name>
<evidence type="ECO:0000256" key="1">
    <source>
        <dbReference type="ARBA" id="ARBA00009861"/>
    </source>
</evidence>
<dbReference type="PANTHER" id="PTHR31623:SF83">
    <property type="entry name" value="ACETYL-COA-BENZYLALCOHOL ACETYLTRANSFERASE-LIKE"/>
    <property type="match status" value="1"/>
</dbReference>
<reference evidence="4 5" key="1">
    <citation type="submission" date="2021-02" db="EMBL/GenBank/DDBJ databases">
        <title>Plant Genome Project.</title>
        <authorList>
            <person name="Zhang R.-G."/>
        </authorList>
    </citation>
    <scope>NUCLEOTIDE SEQUENCE [LARGE SCALE GENOMIC DNA]</scope>
    <source>
        <tissue evidence="4">Leaves</tissue>
    </source>
</reference>
<protein>
    <submittedName>
        <fullName evidence="4">Uncharacterized protein</fullName>
    </submittedName>
</protein>
<organism evidence="4 5">
    <name type="scientific">Xanthoceras sorbifolium</name>
    <dbReference type="NCBI Taxonomy" id="99658"/>
    <lineage>
        <taxon>Eukaryota</taxon>
        <taxon>Viridiplantae</taxon>
        <taxon>Streptophyta</taxon>
        <taxon>Embryophyta</taxon>
        <taxon>Tracheophyta</taxon>
        <taxon>Spermatophyta</taxon>
        <taxon>Magnoliopsida</taxon>
        <taxon>eudicotyledons</taxon>
        <taxon>Gunneridae</taxon>
        <taxon>Pentapetalae</taxon>
        <taxon>rosids</taxon>
        <taxon>malvids</taxon>
        <taxon>Sapindales</taxon>
        <taxon>Sapindaceae</taxon>
        <taxon>Xanthoceroideae</taxon>
        <taxon>Xanthoceras</taxon>
    </lineage>
</organism>
<dbReference type="PANTHER" id="PTHR31623">
    <property type="entry name" value="F21J9.9"/>
    <property type="match status" value="1"/>
</dbReference>
<evidence type="ECO:0000313" key="4">
    <source>
        <dbReference type="EMBL" id="KAH7575029.1"/>
    </source>
</evidence>
<keyword evidence="3" id="KW-0012">Acyltransferase</keyword>
<dbReference type="EMBL" id="JAFEMO010000002">
    <property type="protein sequence ID" value="KAH7575029.1"/>
    <property type="molecule type" value="Genomic_DNA"/>
</dbReference>
<comment type="similarity">
    <text evidence="1">Belongs to the plant acyltransferase family.</text>
</comment>